<reference evidence="1 2" key="1">
    <citation type="submission" date="2014-03" db="EMBL/GenBank/DDBJ databases">
        <title>Genome of Haematobacter massiliensis CCUG 47968.</title>
        <authorList>
            <person name="Wang D."/>
            <person name="Wang G."/>
        </authorList>
    </citation>
    <scope>NUCLEOTIDE SEQUENCE [LARGE SCALE GENOMIC DNA]</scope>
    <source>
        <strain evidence="1 2">CCUG 47968</strain>
    </source>
</reference>
<protein>
    <submittedName>
        <fullName evidence="1">Cell division protein FtsL</fullName>
    </submittedName>
</protein>
<evidence type="ECO:0000313" key="2">
    <source>
        <dbReference type="Proteomes" id="UP000028826"/>
    </source>
</evidence>
<sequence length="112" mass="12603">MRSLFYVLSALAVMGLAYWAYQENYHTQEASREAARLRREIGSLHEAMGVLKAEWAYLNRPDRLAELTIINFDRLKLLPLEPSQFGSVSSVTFPLPAVPDPLAAPTDQETLP</sequence>
<dbReference type="Proteomes" id="UP000028826">
    <property type="component" value="Unassembled WGS sequence"/>
</dbReference>
<organism evidence="1 2">
    <name type="scientific">Haematobacter massiliensis</name>
    <dbReference type="NCBI Taxonomy" id="195105"/>
    <lineage>
        <taxon>Bacteria</taxon>
        <taxon>Pseudomonadati</taxon>
        <taxon>Pseudomonadota</taxon>
        <taxon>Alphaproteobacteria</taxon>
        <taxon>Rhodobacterales</taxon>
        <taxon>Paracoccaceae</taxon>
        <taxon>Haematobacter</taxon>
    </lineage>
</organism>
<dbReference type="RefSeq" id="WP_035708564.1">
    <property type="nucleotide sequence ID" value="NZ_CAMIFG010000020.1"/>
</dbReference>
<dbReference type="EMBL" id="JGYG01000003">
    <property type="protein sequence ID" value="KFI30269.1"/>
    <property type="molecule type" value="Genomic_DNA"/>
</dbReference>
<dbReference type="STRING" id="195105.CN97_11740"/>
<keyword evidence="1" id="KW-0131">Cell cycle</keyword>
<dbReference type="eggNOG" id="COG5462">
    <property type="taxonomic scope" value="Bacteria"/>
</dbReference>
<gene>
    <name evidence="1" type="ORF">CN97_11740</name>
</gene>
<dbReference type="AlphaFoldDB" id="A0A086Y7L9"/>
<evidence type="ECO:0000313" key="1">
    <source>
        <dbReference type="EMBL" id="KFI30269.1"/>
    </source>
</evidence>
<comment type="caution">
    <text evidence="1">The sequence shown here is derived from an EMBL/GenBank/DDBJ whole genome shotgun (WGS) entry which is preliminary data.</text>
</comment>
<keyword evidence="2" id="KW-1185">Reference proteome</keyword>
<proteinExistence type="predicted"/>
<accession>A0A086Y7L9</accession>
<name>A0A086Y7L9_9RHOB</name>
<dbReference type="OrthoDB" id="7165680at2"/>
<keyword evidence="1" id="KW-0132">Cell division</keyword>
<dbReference type="GO" id="GO:0051301">
    <property type="term" value="P:cell division"/>
    <property type="evidence" value="ECO:0007669"/>
    <property type="project" value="UniProtKB-KW"/>
</dbReference>